<dbReference type="AlphaFoldDB" id="A0A7S2ZCW3"/>
<proteinExistence type="predicted"/>
<dbReference type="GO" id="GO:0005829">
    <property type="term" value="C:cytosol"/>
    <property type="evidence" value="ECO:0007669"/>
    <property type="project" value="TreeGrafter"/>
</dbReference>
<dbReference type="PANTHER" id="PTHR42686">
    <property type="entry name" value="GH17980P-RELATED"/>
    <property type="match status" value="1"/>
</dbReference>
<organism evidence="2">
    <name type="scientific">Rhodosorus marinus</name>
    <dbReference type="NCBI Taxonomy" id="101924"/>
    <lineage>
        <taxon>Eukaryota</taxon>
        <taxon>Rhodophyta</taxon>
        <taxon>Stylonematophyceae</taxon>
        <taxon>Stylonematales</taxon>
        <taxon>Stylonemataceae</taxon>
        <taxon>Rhodosorus</taxon>
    </lineage>
</organism>
<protein>
    <recommendedName>
        <fullName evidence="1">NADP-dependent oxidoreductase domain-containing protein</fullName>
    </recommendedName>
</protein>
<dbReference type="EMBL" id="HBHW01005586">
    <property type="protein sequence ID" value="CAE0036216.1"/>
    <property type="molecule type" value="Transcribed_RNA"/>
</dbReference>
<dbReference type="InterPro" id="IPR023210">
    <property type="entry name" value="NADP_OxRdtase_dom"/>
</dbReference>
<evidence type="ECO:0000259" key="1">
    <source>
        <dbReference type="Pfam" id="PF00248"/>
    </source>
</evidence>
<dbReference type="Gene3D" id="3.20.20.100">
    <property type="entry name" value="NADP-dependent oxidoreductase domain"/>
    <property type="match status" value="1"/>
</dbReference>
<dbReference type="InterPro" id="IPR036812">
    <property type="entry name" value="NAD(P)_OxRdtase_dom_sf"/>
</dbReference>
<name>A0A7S2ZCW3_9RHOD</name>
<evidence type="ECO:0000313" key="2">
    <source>
        <dbReference type="EMBL" id="CAE0036216.1"/>
    </source>
</evidence>
<dbReference type="PANTHER" id="PTHR42686:SF1">
    <property type="entry name" value="GH17980P-RELATED"/>
    <property type="match status" value="1"/>
</dbReference>
<accession>A0A7S2ZCW3</accession>
<sequence>MPYVLKESDGVVDLIQSDCENCLYDATLRHLVPVFRHRDLGIVNASPLCMGLLTNAGPPASHPAPDKRKLAARSAAAFCEERNTDLSKVALQYALSDRNMDSTIVDIESVETLRSCLNAASETTDKDLLDGVLKIFEPVRISVL</sequence>
<dbReference type="Pfam" id="PF00248">
    <property type="entry name" value="Aldo_ket_red"/>
    <property type="match status" value="1"/>
</dbReference>
<gene>
    <name evidence="2" type="ORF">RMAR00112_LOCUS4166</name>
</gene>
<dbReference type="InterPro" id="IPR020471">
    <property type="entry name" value="AKR"/>
</dbReference>
<feature type="domain" description="NADP-dependent oxidoreductase" evidence="1">
    <location>
        <begin position="20"/>
        <end position="127"/>
    </location>
</feature>
<reference evidence="2" key="1">
    <citation type="submission" date="2021-01" db="EMBL/GenBank/DDBJ databases">
        <authorList>
            <person name="Corre E."/>
            <person name="Pelletier E."/>
            <person name="Niang G."/>
            <person name="Scheremetjew M."/>
            <person name="Finn R."/>
            <person name="Kale V."/>
            <person name="Holt S."/>
            <person name="Cochrane G."/>
            <person name="Meng A."/>
            <person name="Brown T."/>
            <person name="Cohen L."/>
        </authorList>
    </citation>
    <scope>NUCLEOTIDE SEQUENCE</scope>
    <source>
        <strain evidence="2">CCMP 769</strain>
    </source>
</reference>
<dbReference type="GO" id="GO:0016491">
    <property type="term" value="F:oxidoreductase activity"/>
    <property type="evidence" value="ECO:0007669"/>
    <property type="project" value="InterPro"/>
</dbReference>
<dbReference type="SUPFAM" id="SSF51430">
    <property type="entry name" value="NAD(P)-linked oxidoreductase"/>
    <property type="match status" value="1"/>
</dbReference>